<accession>A0ABW4SAW4</accession>
<evidence type="ECO:0000256" key="5">
    <source>
        <dbReference type="PROSITE-ProRule" id="PRU00560"/>
    </source>
</evidence>
<reference evidence="8" key="1">
    <citation type="journal article" date="2019" name="Int. J. Syst. Evol. Microbiol.">
        <title>The Global Catalogue of Microorganisms (GCM) 10K type strain sequencing project: providing services to taxonomists for standard genome sequencing and annotation.</title>
        <authorList>
            <consortium name="The Broad Institute Genomics Platform"/>
            <consortium name="The Broad Institute Genome Sequencing Center for Infectious Disease"/>
            <person name="Wu L."/>
            <person name="Ma J."/>
        </authorList>
    </citation>
    <scope>NUCLEOTIDE SEQUENCE [LARGE SCALE GENOMIC DNA]</scope>
    <source>
        <strain evidence="8">CGMCC 4.7177</strain>
    </source>
</reference>
<evidence type="ECO:0000313" key="8">
    <source>
        <dbReference type="Proteomes" id="UP001597218"/>
    </source>
</evidence>
<evidence type="ECO:0000256" key="2">
    <source>
        <dbReference type="ARBA" id="ARBA00022801"/>
    </source>
</evidence>
<organism evidence="7 8">
    <name type="scientific">Sporosarcina siberiensis</name>
    <dbReference type="NCBI Taxonomy" id="1365606"/>
    <lineage>
        <taxon>Bacteria</taxon>
        <taxon>Bacillati</taxon>
        <taxon>Bacillota</taxon>
        <taxon>Bacilli</taxon>
        <taxon>Bacillales</taxon>
        <taxon>Caryophanaceae</taxon>
        <taxon>Sporosarcina</taxon>
    </lineage>
</organism>
<gene>
    <name evidence="7" type="ORF">ACFSFY_00050</name>
</gene>
<feature type="domain" description="UvrD-like helicase ATP-binding" evidence="6">
    <location>
        <begin position="8"/>
        <end position="253"/>
    </location>
</feature>
<dbReference type="InterPro" id="IPR027417">
    <property type="entry name" value="P-loop_NTPase"/>
</dbReference>
<dbReference type="Proteomes" id="UP001597218">
    <property type="component" value="Unassembled WGS sequence"/>
</dbReference>
<feature type="binding site" evidence="5">
    <location>
        <begin position="29"/>
        <end position="36"/>
    </location>
    <ligand>
        <name>ATP</name>
        <dbReference type="ChEBI" id="CHEBI:30616"/>
    </ligand>
</feature>
<protein>
    <submittedName>
        <fullName evidence="7">UvrD-helicase domain-containing protein</fullName>
    </submittedName>
</protein>
<dbReference type="InterPro" id="IPR014016">
    <property type="entry name" value="UvrD-like_ATP-bd"/>
</dbReference>
<dbReference type="PROSITE" id="PS51198">
    <property type="entry name" value="UVRD_HELICASE_ATP_BIND"/>
    <property type="match status" value="1"/>
</dbReference>
<dbReference type="RefSeq" id="WP_381535051.1">
    <property type="nucleotide sequence ID" value="NZ_JBHUGI010000001.1"/>
</dbReference>
<name>A0ABW4SAW4_9BACL</name>
<proteinExistence type="predicted"/>
<dbReference type="PANTHER" id="PTHR11070:SF3">
    <property type="entry name" value="DNA 3'-5' HELICASE"/>
    <property type="match status" value="1"/>
</dbReference>
<keyword evidence="8" id="KW-1185">Reference proteome</keyword>
<evidence type="ECO:0000256" key="4">
    <source>
        <dbReference type="ARBA" id="ARBA00022840"/>
    </source>
</evidence>
<dbReference type="Gene3D" id="3.40.50.300">
    <property type="entry name" value="P-loop containing nucleotide triphosphate hydrolases"/>
    <property type="match status" value="2"/>
</dbReference>
<keyword evidence="4 5" id="KW-0067">ATP-binding</keyword>
<sequence length="642" mass="75005">MVERRVDLENEVQQIFKHIDSGFNFLLSGGAGSGKTYSLVGVINQALIENPTDRVACITYTNAAVNEIEGRIQHKNLTVGTIHEFLWDNIKSFQIELKKVLAELINEQIHKRLVLPERIDFNYFSEATIQYKEYLLIKEGIVSHDEVLILANLMFEKYPKLCRIVKDKFKFIFIDEYQDSDELVVDIFLNHLKKGNGKNIVGFFGDAMQSIYDSGIGDLQSYISENQIKEVKKKQNRRNPKLVIDLANKLRTDGIVQEPSDDSEAPNMEDGKIKEGKISFYYTTKEEKLNQLKKTLEWDFANTNETKELNLTHNLIAPQAGFKELMKIYDDDKILAYKDRIVKYIKNEGDVTIFSGYSFGEVIESLLEGKTESEKKSILPTRGMLEFINENLELYESAKKVSFDSFRKIYLDKDMLIDDKKDNSDDPSKPSSKRDEIIKHLFKIQDNINLYEQEEYNEFLRRTEFKITSIADKKEIKRIIEKMQDMSDSKIEEVIEFAHENRICRKDDNFNSFKEKKNYVYNRVKEVRFKEFQNLYAYLNGKTPFSTQHKIKGEEYNNVLVLLDNGNWSNYNFEYLFDDNILSSLTTSKGQSYPKILRRTEKLFYVCCTRAKEDLVVYYHNPTPPIINKAKSWFGLSNVHLI</sequence>
<comment type="caution">
    <text evidence="7">The sequence shown here is derived from an EMBL/GenBank/DDBJ whole genome shotgun (WGS) entry which is preliminary data.</text>
</comment>
<dbReference type="SUPFAM" id="SSF52540">
    <property type="entry name" value="P-loop containing nucleoside triphosphate hydrolases"/>
    <property type="match status" value="1"/>
</dbReference>
<evidence type="ECO:0000313" key="7">
    <source>
        <dbReference type="EMBL" id="MFD1926463.1"/>
    </source>
</evidence>
<keyword evidence="2 5" id="KW-0378">Hydrolase</keyword>
<dbReference type="InterPro" id="IPR000212">
    <property type="entry name" value="DNA_helicase_UvrD/REP"/>
</dbReference>
<dbReference type="EMBL" id="JBHUGI010000001">
    <property type="protein sequence ID" value="MFD1926463.1"/>
    <property type="molecule type" value="Genomic_DNA"/>
</dbReference>
<dbReference type="Pfam" id="PF13245">
    <property type="entry name" value="AAA_19"/>
    <property type="match status" value="1"/>
</dbReference>
<evidence type="ECO:0000256" key="1">
    <source>
        <dbReference type="ARBA" id="ARBA00022741"/>
    </source>
</evidence>
<keyword evidence="1 5" id="KW-0547">Nucleotide-binding</keyword>
<keyword evidence="3 5" id="KW-0347">Helicase</keyword>
<evidence type="ECO:0000256" key="3">
    <source>
        <dbReference type="ARBA" id="ARBA00022806"/>
    </source>
</evidence>
<dbReference type="PANTHER" id="PTHR11070">
    <property type="entry name" value="UVRD / RECB / PCRA DNA HELICASE FAMILY MEMBER"/>
    <property type="match status" value="1"/>
</dbReference>
<evidence type="ECO:0000259" key="6">
    <source>
        <dbReference type="PROSITE" id="PS51198"/>
    </source>
</evidence>